<dbReference type="InterPro" id="IPR010619">
    <property type="entry name" value="ThrE-like_N"/>
</dbReference>
<keyword evidence="3 7" id="KW-0812">Transmembrane</keyword>
<feature type="transmembrane region" description="Helical" evidence="7">
    <location>
        <begin position="205"/>
        <end position="227"/>
    </location>
</feature>
<evidence type="ECO:0000256" key="5">
    <source>
        <dbReference type="ARBA" id="ARBA00023136"/>
    </source>
</evidence>
<organism evidence="10 11">
    <name type="scientific">Corynebacterium pseudotuberculosis 258</name>
    <dbReference type="NCBI Taxonomy" id="1168865"/>
    <lineage>
        <taxon>Bacteria</taxon>
        <taxon>Bacillati</taxon>
        <taxon>Actinomycetota</taxon>
        <taxon>Actinomycetes</taxon>
        <taxon>Mycobacteriales</taxon>
        <taxon>Corynebacteriaceae</taxon>
        <taxon>Corynebacterium</taxon>
    </lineage>
</organism>
<name>A0AAU8PTI9_CORPS</name>
<feature type="transmembrane region" description="Helical" evidence="7">
    <location>
        <begin position="354"/>
        <end position="374"/>
    </location>
</feature>
<feature type="transmembrane region" description="Helical" evidence="7">
    <location>
        <begin position="171"/>
        <end position="193"/>
    </location>
</feature>
<gene>
    <name evidence="10" type="ORF">CP258_09180</name>
</gene>
<feature type="transmembrane region" description="Helical" evidence="7">
    <location>
        <begin position="119"/>
        <end position="138"/>
    </location>
</feature>
<feature type="transmembrane region" description="Helical" evidence="7">
    <location>
        <begin position="386"/>
        <end position="406"/>
    </location>
</feature>
<dbReference type="AlphaFoldDB" id="A0AAU8PTI9"/>
<comment type="subcellular location">
    <subcellularLocation>
        <location evidence="1">Cell membrane</location>
        <topology evidence="1">Multi-pass membrane protein</topology>
    </subcellularLocation>
</comment>
<feature type="domain" description="Threonine/Serine exporter ThrE" evidence="9">
    <location>
        <begin position="279"/>
        <end position="404"/>
    </location>
</feature>
<evidence type="ECO:0000256" key="3">
    <source>
        <dbReference type="ARBA" id="ARBA00022692"/>
    </source>
</evidence>
<dbReference type="Pfam" id="PF06738">
    <property type="entry name" value="ThrE"/>
    <property type="match status" value="1"/>
</dbReference>
<reference evidence="10 11" key="1">
    <citation type="journal article" date="2013" name="J. Biotechnol.">
        <title>Genome sequence of Corynebacterium pseudotuberculosis biovar equi strain 258 and prediction of antigenic targets to improve biotechnological vaccine production.</title>
        <authorList>
            <person name="Soares S.C."/>
            <person name="Trost E."/>
            <person name="Ramos R.T."/>
            <person name="Carneiro A.R."/>
            <person name="Santos A.R."/>
            <person name="Pinto A.C."/>
            <person name="Barbosa E."/>
            <person name="Aburjaile F."/>
            <person name="Ali A."/>
            <person name="Diniz C.A."/>
            <person name="Hassan S.S."/>
            <person name="Fiaux K."/>
            <person name="Guimaraes L.C."/>
            <person name="Bakhtiar S.M."/>
            <person name="Pereira U."/>
            <person name="Almeida S.S."/>
            <person name="Abreu V.A."/>
            <person name="Rocha F.S."/>
            <person name="Dorella F.A."/>
            <person name="Miyoshi A."/>
            <person name="Silva A."/>
            <person name="Azevedo V."/>
            <person name="Tauch A."/>
        </authorList>
    </citation>
    <scope>NUCLEOTIDE SEQUENCE [LARGE SCALE GENOMIC DNA]</scope>
    <source>
        <strain evidence="10 11">258</strain>
    </source>
</reference>
<evidence type="ECO:0000256" key="4">
    <source>
        <dbReference type="ARBA" id="ARBA00022989"/>
    </source>
</evidence>
<keyword evidence="2" id="KW-1003">Cell membrane</keyword>
<comment type="similarity">
    <text evidence="6">Belongs to the ThrE exporter (TC 2.A.79) family.</text>
</comment>
<dbReference type="Pfam" id="PF12821">
    <property type="entry name" value="ThrE_2"/>
    <property type="match status" value="1"/>
</dbReference>
<dbReference type="PANTHER" id="PTHR34390:SF2">
    <property type="entry name" value="SUCCINATE TRANSPORTER SUBUNIT YJJP-RELATED"/>
    <property type="match status" value="1"/>
</dbReference>
<feature type="domain" description="Threonine/serine exporter-like N-terminal" evidence="8">
    <location>
        <begin position="15"/>
        <end position="256"/>
    </location>
</feature>
<evidence type="ECO:0000313" key="11">
    <source>
        <dbReference type="Proteomes" id="UP000006465"/>
    </source>
</evidence>
<evidence type="ECO:0000313" key="10">
    <source>
        <dbReference type="EMBL" id="AFK17409.2"/>
    </source>
</evidence>
<dbReference type="KEGG" id="coe:CP258_09180"/>
<feature type="transmembrane region" description="Helical" evidence="7">
    <location>
        <begin position="144"/>
        <end position="164"/>
    </location>
</feature>
<dbReference type="InterPro" id="IPR050539">
    <property type="entry name" value="ThrE_Dicarb/AminoAcid_Exp"/>
</dbReference>
<evidence type="ECO:0000256" key="2">
    <source>
        <dbReference type="ARBA" id="ARBA00022475"/>
    </source>
</evidence>
<dbReference type="GO" id="GO:0022857">
    <property type="term" value="F:transmembrane transporter activity"/>
    <property type="evidence" value="ECO:0007669"/>
    <property type="project" value="InterPro"/>
</dbReference>
<evidence type="ECO:0000259" key="8">
    <source>
        <dbReference type="Pfam" id="PF06738"/>
    </source>
</evidence>
<feature type="transmembrane region" description="Helical" evidence="7">
    <location>
        <begin position="239"/>
        <end position="256"/>
    </location>
</feature>
<keyword evidence="5 7" id="KW-0472">Membrane</keyword>
<evidence type="ECO:0000256" key="6">
    <source>
        <dbReference type="ARBA" id="ARBA00034125"/>
    </source>
</evidence>
<keyword evidence="4 7" id="KW-1133">Transmembrane helix</keyword>
<dbReference type="PANTHER" id="PTHR34390">
    <property type="entry name" value="UPF0442 PROTEIN YJJB-RELATED"/>
    <property type="match status" value="1"/>
</dbReference>
<evidence type="ECO:0000259" key="9">
    <source>
        <dbReference type="Pfam" id="PF12821"/>
    </source>
</evidence>
<evidence type="ECO:0000256" key="7">
    <source>
        <dbReference type="SAM" id="Phobius"/>
    </source>
</evidence>
<accession>A0AAU8PTI9</accession>
<dbReference type="GO" id="GO:0005886">
    <property type="term" value="C:plasma membrane"/>
    <property type="evidence" value="ECO:0007669"/>
    <property type="project" value="UniProtKB-SubCell"/>
</dbReference>
<feature type="transmembrane region" description="Helical" evidence="7">
    <location>
        <begin position="276"/>
        <end position="293"/>
    </location>
</feature>
<feature type="transmembrane region" description="Helical" evidence="7">
    <location>
        <begin position="300"/>
        <end position="317"/>
    </location>
</feature>
<feature type="transmembrane region" description="Helical" evidence="7">
    <location>
        <begin position="323"/>
        <end position="342"/>
    </location>
</feature>
<dbReference type="RefSeq" id="WP_041478408.1">
    <property type="nucleotide sequence ID" value="NC_017945.3"/>
</dbReference>
<dbReference type="Proteomes" id="UP000006465">
    <property type="component" value="Chromosome"/>
</dbReference>
<dbReference type="EMBL" id="CP003540">
    <property type="protein sequence ID" value="AFK17409.2"/>
    <property type="molecule type" value="Genomic_DNA"/>
</dbReference>
<dbReference type="GO" id="GO:0015744">
    <property type="term" value="P:succinate transport"/>
    <property type="evidence" value="ECO:0007669"/>
    <property type="project" value="TreeGrafter"/>
</dbReference>
<proteinExistence type="inferred from homology"/>
<sequence length="425" mass="45161">MNDRNQYRMEMEADAVIRLGILLMSAGTSGYRVTRAMKQAARALGFDRIDAVVGITQITSTFHRGDNFRTIVARAQSPAVDDSRIEALESLSNSLYRQITAEDLNSALDKIVNNVGSRWSIPVVSLASALACASFAILNHFAVVEALLVAVSAGLGQAVRTVLLQKRIHQLGCVVAAGVVACLTFFAIARILAHTDVGETPNFTAGYVAAVLFLVPGFPLFSAMIDLGRFDFDAGVSRLVYAVTVTLTATFSVAMISRATGLDPVPVIVEPDDSWLIALFASFIGIGGFALLFNSSRRMALVAAAVGTTANMIKLLLEANNATDYVSVFIAGFIVGLLGALASKSVGLPRITTIVPAAVILIPGTAMFRAVYYLNKGDMDQALVNTATAMMVVLSISAGLGLARLLTDKTWAYGKLAEFDKLSHN</sequence>
<dbReference type="InterPro" id="IPR024528">
    <property type="entry name" value="ThrE_2"/>
</dbReference>
<evidence type="ECO:0000256" key="1">
    <source>
        <dbReference type="ARBA" id="ARBA00004651"/>
    </source>
</evidence>
<protein>
    <submittedName>
        <fullName evidence="10">Threonine/serine exporter family protein</fullName>
    </submittedName>
</protein>